<dbReference type="PANTHER" id="PTHR14091">
    <property type="entry name" value="PERIODIC TRYPTOPHAN PROTEIN 1"/>
    <property type="match status" value="1"/>
</dbReference>
<keyword evidence="3" id="KW-0158">Chromosome</keyword>
<evidence type="ECO:0000256" key="10">
    <source>
        <dbReference type="ARBA" id="ARBA00023242"/>
    </source>
</evidence>
<keyword evidence="5" id="KW-0597">Phosphoprotein</keyword>
<reference evidence="18" key="1">
    <citation type="submission" date="2015-09" db="EMBL/GenBank/DDBJ databases">
        <authorList>
            <person name="Sai Rama Sridatta P."/>
        </authorList>
    </citation>
    <scope>NUCLEOTIDE SEQUENCE [LARGE SCALE GENOMIC DNA]</scope>
</reference>
<dbReference type="Proteomes" id="UP000314980">
    <property type="component" value="Unassembled WGS sequence"/>
</dbReference>
<dbReference type="SUPFAM" id="SSF50978">
    <property type="entry name" value="WD40 repeat-like"/>
    <property type="match status" value="1"/>
</dbReference>
<accession>A0A4W6CM28</accession>
<keyword evidence="10" id="KW-0539">Nucleus</keyword>
<feature type="repeat" description="WD" evidence="15">
    <location>
        <begin position="372"/>
        <end position="406"/>
    </location>
</feature>
<dbReference type="InterPro" id="IPR015943">
    <property type="entry name" value="WD40/YVTN_repeat-like_dom_sf"/>
</dbReference>
<proteinExistence type="inferred from homology"/>
<protein>
    <recommendedName>
        <fullName evidence="14">Periodic tryptophan protein 1 homolog</fullName>
    </recommendedName>
</protein>
<dbReference type="InterPro" id="IPR044285">
    <property type="entry name" value="PWP1"/>
</dbReference>
<dbReference type="InterPro" id="IPR019775">
    <property type="entry name" value="WD40_repeat_CS"/>
</dbReference>
<feature type="compositionally biased region" description="Acidic residues" evidence="16">
    <location>
        <begin position="71"/>
        <end position="85"/>
    </location>
</feature>
<evidence type="ECO:0000256" key="8">
    <source>
        <dbReference type="ARBA" id="ARBA00023015"/>
    </source>
</evidence>
<dbReference type="PROSITE" id="PS00678">
    <property type="entry name" value="WD_REPEATS_1"/>
    <property type="match status" value="2"/>
</dbReference>
<evidence type="ECO:0000256" key="12">
    <source>
        <dbReference type="ARBA" id="ARBA00060899"/>
    </source>
</evidence>
<evidence type="ECO:0000256" key="2">
    <source>
        <dbReference type="ARBA" id="ARBA00004604"/>
    </source>
</evidence>
<evidence type="ECO:0000256" key="6">
    <source>
        <dbReference type="ARBA" id="ARBA00022574"/>
    </source>
</evidence>
<dbReference type="SMART" id="SM00320">
    <property type="entry name" value="WD40"/>
    <property type="match status" value="5"/>
</dbReference>
<name>A0A4W6CM28_LATCA</name>
<dbReference type="GO" id="GO:0006364">
    <property type="term" value="P:rRNA processing"/>
    <property type="evidence" value="ECO:0007669"/>
    <property type="project" value="InterPro"/>
</dbReference>
<reference evidence="17" key="3">
    <citation type="submission" date="2025-09" db="UniProtKB">
        <authorList>
            <consortium name="Ensembl"/>
        </authorList>
    </citation>
    <scope>IDENTIFICATION</scope>
</reference>
<dbReference type="GO" id="GO:0005730">
    <property type="term" value="C:nucleolus"/>
    <property type="evidence" value="ECO:0007669"/>
    <property type="project" value="UniProtKB-SubCell"/>
</dbReference>
<evidence type="ECO:0000313" key="17">
    <source>
        <dbReference type="Ensembl" id="ENSLCAP00010013372.1"/>
    </source>
</evidence>
<dbReference type="FunFam" id="2.130.10.10:FF:000241">
    <property type="entry name" value="periodic tryptophan protein 1 homolog"/>
    <property type="match status" value="1"/>
</dbReference>
<evidence type="ECO:0000256" key="13">
    <source>
        <dbReference type="ARBA" id="ARBA00062717"/>
    </source>
</evidence>
<gene>
    <name evidence="17" type="primary">PWP1</name>
</gene>
<dbReference type="GO" id="GO:0006355">
    <property type="term" value="P:regulation of DNA-templated transcription"/>
    <property type="evidence" value="ECO:0007669"/>
    <property type="project" value="UniProtKB-ARBA"/>
</dbReference>
<feature type="region of interest" description="Disordered" evidence="16">
    <location>
        <begin position="34"/>
        <end position="85"/>
    </location>
</feature>
<dbReference type="PROSITE" id="PS50082">
    <property type="entry name" value="WD_REPEATS_2"/>
    <property type="match status" value="2"/>
</dbReference>
<feature type="repeat" description="WD" evidence="15">
    <location>
        <begin position="242"/>
        <end position="284"/>
    </location>
</feature>
<comment type="similarity">
    <text evidence="12">Belongs to the WD repeat PWP1 family.</text>
</comment>
<evidence type="ECO:0000256" key="5">
    <source>
        <dbReference type="ARBA" id="ARBA00022553"/>
    </source>
</evidence>
<comment type="function">
    <text evidence="11">Chromatin-associated factor that regulates transcription. Regulates Pol I-mediated rRNA biogenesis and, probably, Pol III-mediated transcription. Regulates the epigenetic status of rDNA.</text>
</comment>
<dbReference type="InterPro" id="IPR001680">
    <property type="entry name" value="WD40_rpt"/>
</dbReference>
<evidence type="ECO:0000256" key="16">
    <source>
        <dbReference type="SAM" id="MobiDB-lite"/>
    </source>
</evidence>
<evidence type="ECO:0000256" key="3">
    <source>
        <dbReference type="ARBA" id="ARBA00022454"/>
    </source>
</evidence>
<comment type="subcellular location">
    <subcellularLocation>
        <location evidence="1">Chromosome</location>
    </subcellularLocation>
    <subcellularLocation>
        <location evidence="2">Nucleus</location>
        <location evidence="2">Nucleolus</location>
    </subcellularLocation>
</comment>
<dbReference type="InterPro" id="IPR020472">
    <property type="entry name" value="WD40_PAC1"/>
</dbReference>
<dbReference type="InParanoid" id="A0A4W6CM28"/>
<dbReference type="PRINTS" id="PR00320">
    <property type="entry name" value="GPROTEINBRPT"/>
</dbReference>
<dbReference type="GO" id="GO:0005694">
    <property type="term" value="C:chromosome"/>
    <property type="evidence" value="ECO:0007669"/>
    <property type="project" value="UniProtKB-SubCell"/>
</dbReference>
<keyword evidence="8" id="KW-0805">Transcription regulation</keyword>
<dbReference type="Pfam" id="PF00400">
    <property type="entry name" value="WD40"/>
    <property type="match status" value="3"/>
</dbReference>
<sequence length="487" mass="53862">MSSQITCVGWVRRGVAKETPDKVELSQEELQRIITEAKEEELAAEEEEEDDEGMAPEQNPGNATADVAEVPNDENEGGKDEDDDLAEYGLDKYDEEDTVTANLGDSLAGLTVFSCNEEDPYITIKDTDQYEREDFQIKPGDNLILAGRAEKDCCNLEIYVYNSEEDSLYVHHDILLPAYPLCVEWLNFDPSPGEGSVNYAAVGNMTPQIDVWDLDIVDCLEPAFSLGNKKASKKKKKAAEPVEGHTDAVLDLSWNKLARNVLASGSADDTVILWDLSQGKPATTLRKHTDKVFRLISFHPFEAQTLISGSYDKTAILYDCRSPDSNYRTWRFSGQVERLVWNHFSPCNFLASTEDGFVYCLDARSDKPVFTLRAHDEEVSGLALSSQVKGCLVTSSADKHVKVWDILGNKPNLVHSRDMKMGVLFCASCCPDQPFVYAFGGQKDGLRVWDISDIAAVAEVFGSRERLVVNTGSQASSSAATAEMDVS</sequence>
<dbReference type="PROSITE" id="PS50294">
    <property type="entry name" value="WD_REPEATS_REGION"/>
    <property type="match status" value="2"/>
</dbReference>
<dbReference type="Ensembl" id="ENSLCAT00010013651.1">
    <property type="protein sequence ID" value="ENSLCAP00010013372.1"/>
    <property type="gene ID" value="ENSLCAG00010006310.1"/>
</dbReference>
<reference evidence="17" key="2">
    <citation type="submission" date="2025-08" db="UniProtKB">
        <authorList>
            <consortium name="Ensembl"/>
        </authorList>
    </citation>
    <scope>IDENTIFICATION</scope>
</reference>
<dbReference type="AlphaFoldDB" id="A0A4W6CM28"/>
<organism evidence="17 18">
    <name type="scientific">Lates calcarifer</name>
    <name type="common">Barramundi</name>
    <name type="synonym">Holocentrus calcarifer</name>
    <dbReference type="NCBI Taxonomy" id="8187"/>
    <lineage>
        <taxon>Eukaryota</taxon>
        <taxon>Metazoa</taxon>
        <taxon>Chordata</taxon>
        <taxon>Craniata</taxon>
        <taxon>Vertebrata</taxon>
        <taxon>Euteleostomi</taxon>
        <taxon>Actinopterygii</taxon>
        <taxon>Neopterygii</taxon>
        <taxon>Teleostei</taxon>
        <taxon>Neoteleostei</taxon>
        <taxon>Acanthomorphata</taxon>
        <taxon>Carangaria</taxon>
        <taxon>Carangaria incertae sedis</taxon>
        <taxon>Centropomidae</taxon>
        <taxon>Lates</taxon>
    </lineage>
</organism>
<evidence type="ECO:0000313" key="18">
    <source>
        <dbReference type="Proteomes" id="UP000314980"/>
    </source>
</evidence>
<keyword evidence="7" id="KW-0677">Repeat</keyword>
<evidence type="ECO:0000256" key="14">
    <source>
        <dbReference type="ARBA" id="ARBA00069848"/>
    </source>
</evidence>
<evidence type="ECO:0000256" key="11">
    <source>
        <dbReference type="ARBA" id="ARBA00059325"/>
    </source>
</evidence>
<evidence type="ECO:0000256" key="7">
    <source>
        <dbReference type="ARBA" id="ARBA00022737"/>
    </source>
</evidence>
<keyword evidence="9" id="KW-0804">Transcription</keyword>
<dbReference type="GeneTree" id="ENSGT00390000017324"/>
<keyword evidence="6 15" id="KW-0853">WD repeat</keyword>
<evidence type="ECO:0000256" key="4">
    <source>
        <dbReference type="ARBA" id="ARBA00022517"/>
    </source>
</evidence>
<feature type="compositionally biased region" description="Acidic residues" evidence="16">
    <location>
        <begin position="42"/>
        <end position="54"/>
    </location>
</feature>
<dbReference type="Gene3D" id="2.130.10.10">
    <property type="entry name" value="YVTN repeat-like/Quinoprotein amine dehydrogenase"/>
    <property type="match status" value="1"/>
</dbReference>
<keyword evidence="4" id="KW-0690">Ribosome biogenesis</keyword>
<comment type="subunit">
    <text evidence="13">Associates with the RNA polymerase (Pol I) complex. Interacts with POLR1E.</text>
</comment>
<evidence type="ECO:0000256" key="9">
    <source>
        <dbReference type="ARBA" id="ARBA00023163"/>
    </source>
</evidence>
<dbReference type="PANTHER" id="PTHR14091:SF0">
    <property type="entry name" value="PERIODIC TRYPTOPHAN PROTEIN 1 HOMOLOG"/>
    <property type="match status" value="1"/>
</dbReference>
<dbReference type="STRING" id="8187.ENSLCAP00010013372"/>
<dbReference type="InterPro" id="IPR036322">
    <property type="entry name" value="WD40_repeat_dom_sf"/>
</dbReference>
<keyword evidence="18" id="KW-1185">Reference proteome</keyword>
<evidence type="ECO:0000256" key="15">
    <source>
        <dbReference type="PROSITE-ProRule" id="PRU00221"/>
    </source>
</evidence>
<evidence type="ECO:0000256" key="1">
    <source>
        <dbReference type="ARBA" id="ARBA00004286"/>
    </source>
</evidence>